<dbReference type="PRINTS" id="PR00111">
    <property type="entry name" value="ABHYDROLASE"/>
</dbReference>
<dbReference type="OrthoDB" id="9805423at2"/>
<dbReference type="InterPro" id="IPR050266">
    <property type="entry name" value="AB_hydrolase_sf"/>
</dbReference>
<evidence type="ECO:0000259" key="1">
    <source>
        <dbReference type="Pfam" id="PF00561"/>
    </source>
</evidence>
<dbReference type="PATRIC" id="fig|157838.3.peg.1887"/>
<keyword evidence="3" id="KW-1185">Reference proteome</keyword>
<dbReference type="InterPro" id="IPR000073">
    <property type="entry name" value="AB_hydrolase_1"/>
</dbReference>
<dbReference type="EMBL" id="LJJC01000004">
    <property type="protein sequence ID" value="KQL53549.1"/>
    <property type="molecule type" value="Genomic_DNA"/>
</dbReference>
<dbReference type="GO" id="GO:0046464">
    <property type="term" value="P:acylglycerol catabolic process"/>
    <property type="evidence" value="ECO:0007669"/>
    <property type="project" value="TreeGrafter"/>
</dbReference>
<evidence type="ECO:0000313" key="2">
    <source>
        <dbReference type="EMBL" id="KQL53549.1"/>
    </source>
</evidence>
<dbReference type="RefSeq" id="WP_055739281.1">
    <property type="nucleotide sequence ID" value="NZ_JAAIWL010000011.1"/>
</dbReference>
<dbReference type="STRING" id="157838.AN964_08600"/>
<sequence>MILHTKILGEGEAILFLHTGLQTGETDFQYQAEFFSKHYKIVLPDLRGHGKSTCSKIDNFFYDSVEDLYETIDFLNIQKCHIVGCSLGAIVGLMFTKKYPNRVYTLSISGVIPLKPDNWEELQKADIEQQDQLLNDNNARAYYDALHENNNWTKFLSLAKKEDWYPFHETGKVENLRIPVLYIVGEEKDHEVCGVGTYKKMISDIHIAVVPFASHLVHDAQPEVYTNILDLFLQNNKIV</sequence>
<dbReference type="AlphaFoldDB" id="A0A0Q3WXA8"/>
<dbReference type="GO" id="GO:0016020">
    <property type="term" value="C:membrane"/>
    <property type="evidence" value="ECO:0007669"/>
    <property type="project" value="TreeGrafter"/>
</dbReference>
<keyword evidence="2" id="KW-0378">Hydrolase</keyword>
<dbReference type="PANTHER" id="PTHR43798">
    <property type="entry name" value="MONOACYLGLYCEROL LIPASE"/>
    <property type="match status" value="1"/>
</dbReference>
<organism evidence="2 3">
    <name type="scientific">Heyndrickxia shackletonii</name>
    <dbReference type="NCBI Taxonomy" id="157838"/>
    <lineage>
        <taxon>Bacteria</taxon>
        <taxon>Bacillati</taxon>
        <taxon>Bacillota</taxon>
        <taxon>Bacilli</taxon>
        <taxon>Bacillales</taxon>
        <taxon>Bacillaceae</taxon>
        <taxon>Heyndrickxia</taxon>
    </lineage>
</organism>
<evidence type="ECO:0000313" key="3">
    <source>
        <dbReference type="Proteomes" id="UP000051888"/>
    </source>
</evidence>
<protein>
    <submittedName>
        <fullName evidence="2">Alpha/beta hydrolase</fullName>
    </submittedName>
</protein>
<dbReference type="Proteomes" id="UP000051888">
    <property type="component" value="Unassembled WGS sequence"/>
</dbReference>
<accession>A0A0Q3WXA8</accession>
<dbReference type="Pfam" id="PF00561">
    <property type="entry name" value="Abhydrolase_1"/>
    <property type="match status" value="1"/>
</dbReference>
<dbReference type="GO" id="GO:0047372">
    <property type="term" value="F:monoacylglycerol lipase activity"/>
    <property type="evidence" value="ECO:0007669"/>
    <property type="project" value="TreeGrafter"/>
</dbReference>
<feature type="domain" description="AB hydrolase-1" evidence="1">
    <location>
        <begin position="13"/>
        <end position="134"/>
    </location>
</feature>
<gene>
    <name evidence="2" type="ORF">AN964_08600</name>
</gene>
<proteinExistence type="predicted"/>
<dbReference type="InterPro" id="IPR029058">
    <property type="entry name" value="AB_hydrolase_fold"/>
</dbReference>
<name>A0A0Q3WXA8_9BACI</name>
<dbReference type="PANTHER" id="PTHR43798:SF33">
    <property type="entry name" value="HYDROLASE, PUTATIVE (AFU_ORTHOLOGUE AFUA_2G14860)-RELATED"/>
    <property type="match status" value="1"/>
</dbReference>
<dbReference type="Gene3D" id="3.40.50.1820">
    <property type="entry name" value="alpha/beta hydrolase"/>
    <property type="match status" value="1"/>
</dbReference>
<comment type="caution">
    <text evidence="2">The sequence shown here is derived from an EMBL/GenBank/DDBJ whole genome shotgun (WGS) entry which is preliminary data.</text>
</comment>
<dbReference type="SUPFAM" id="SSF53474">
    <property type="entry name" value="alpha/beta-Hydrolases"/>
    <property type="match status" value="1"/>
</dbReference>
<reference evidence="2 3" key="1">
    <citation type="submission" date="2015-09" db="EMBL/GenBank/DDBJ databases">
        <title>Genome sequencing project for genomic taxonomy and phylogenomics of Bacillus-like bacteria.</title>
        <authorList>
            <person name="Liu B."/>
            <person name="Wang J."/>
            <person name="Zhu Y."/>
            <person name="Liu G."/>
            <person name="Chen Q."/>
            <person name="Chen Z."/>
            <person name="Lan J."/>
            <person name="Che J."/>
            <person name="Ge C."/>
            <person name="Shi H."/>
            <person name="Pan Z."/>
            <person name="Liu X."/>
        </authorList>
    </citation>
    <scope>NUCLEOTIDE SEQUENCE [LARGE SCALE GENOMIC DNA]</scope>
    <source>
        <strain evidence="2 3">LMG 18435</strain>
    </source>
</reference>